<comment type="caution">
    <text evidence="1">The sequence shown here is derived from an EMBL/GenBank/DDBJ whole genome shotgun (WGS) entry which is preliminary data.</text>
</comment>
<dbReference type="EMBL" id="AMZH03005664">
    <property type="protein sequence ID" value="RRT65846.1"/>
    <property type="molecule type" value="Genomic_DNA"/>
</dbReference>
<accession>A0A426ZPC6</accession>
<protein>
    <submittedName>
        <fullName evidence="1">Uncharacterized protein</fullName>
    </submittedName>
</protein>
<dbReference type="Proteomes" id="UP000287651">
    <property type="component" value="Unassembled WGS sequence"/>
</dbReference>
<evidence type="ECO:0000313" key="2">
    <source>
        <dbReference type="Proteomes" id="UP000287651"/>
    </source>
</evidence>
<organism evidence="1 2">
    <name type="scientific">Ensete ventricosum</name>
    <name type="common">Abyssinian banana</name>
    <name type="synonym">Musa ensete</name>
    <dbReference type="NCBI Taxonomy" id="4639"/>
    <lineage>
        <taxon>Eukaryota</taxon>
        <taxon>Viridiplantae</taxon>
        <taxon>Streptophyta</taxon>
        <taxon>Embryophyta</taxon>
        <taxon>Tracheophyta</taxon>
        <taxon>Spermatophyta</taxon>
        <taxon>Magnoliopsida</taxon>
        <taxon>Liliopsida</taxon>
        <taxon>Zingiberales</taxon>
        <taxon>Musaceae</taxon>
        <taxon>Ensete</taxon>
    </lineage>
</organism>
<name>A0A426ZPC6_ENSVE</name>
<reference evidence="1 2" key="1">
    <citation type="journal article" date="2014" name="Agronomy (Basel)">
        <title>A Draft Genome Sequence for Ensete ventricosum, the Drought-Tolerant Tree Against Hunger.</title>
        <authorList>
            <person name="Harrison J."/>
            <person name="Moore K.A."/>
            <person name="Paszkiewicz K."/>
            <person name="Jones T."/>
            <person name="Grant M."/>
            <person name="Ambacheew D."/>
            <person name="Muzemil S."/>
            <person name="Studholme D.J."/>
        </authorList>
    </citation>
    <scope>NUCLEOTIDE SEQUENCE [LARGE SCALE GENOMIC DNA]</scope>
</reference>
<dbReference type="AlphaFoldDB" id="A0A426ZPC6"/>
<sequence length="151" mass="17191">MTCFSIGPLGEVRGLGYSGCPRLDWLSDVTIKMPLVNEILDLVLEVVTLLDVMPVIMVETIIPHFVPYLRMHLHQVGVPKDPLFSDLEEDFNPGRVKRYQWRPQSWHFESVQSPPQGPQRLSSRLLYVWVLLVLALLGHHGLSNDILVCPL</sequence>
<gene>
    <name evidence="1" type="ORF">B296_00026300</name>
</gene>
<proteinExistence type="predicted"/>
<evidence type="ECO:0000313" key="1">
    <source>
        <dbReference type="EMBL" id="RRT65846.1"/>
    </source>
</evidence>